<keyword evidence="2" id="KW-1185">Reference proteome</keyword>
<organism evidence="1 2">
    <name type="scientific">Marivita lacus</name>
    <dbReference type="NCBI Taxonomy" id="1323742"/>
    <lineage>
        <taxon>Bacteria</taxon>
        <taxon>Pseudomonadati</taxon>
        <taxon>Pseudomonadota</taxon>
        <taxon>Alphaproteobacteria</taxon>
        <taxon>Rhodobacterales</taxon>
        <taxon>Roseobacteraceae</taxon>
        <taxon>Marivita</taxon>
    </lineage>
</organism>
<evidence type="ECO:0000313" key="1">
    <source>
        <dbReference type="EMBL" id="GGC14857.1"/>
    </source>
</evidence>
<protein>
    <recommendedName>
        <fullName evidence="3">IS1595 family transposase</fullName>
    </recommendedName>
</protein>
<gene>
    <name evidence="1" type="ORF">GCM10011363_34250</name>
</gene>
<dbReference type="Proteomes" id="UP000645462">
    <property type="component" value="Unassembled WGS sequence"/>
</dbReference>
<name>A0ABQ1L1F3_9RHOB</name>
<dbReference type="RefSeq" id="WP_188483256.1">
    <property type="nucleotide sequence ID" value="NZ_BMFC01000010.1"/>
</dbReference>
<dbReference type="EMBL" id="BMFC01000010">
    <property type="protein sequence ID" value="GGC14857.1"/>
    <property type="molecule type" value="Genomic_DNA"/>
</dbReference>
<sequence>MARGLSKWPIRLLTVGDQGGRRLFAPIATRGNRTIEIALAPLVPSDAVLCSDGLKPYRAFCKKNGSAHYEVSNKPGKRVVAGAFHIQNVNARHARDDAFVRPFCGPTTKYLYRTSGGSLLRKKITPDAAFKNIVAASRSGAWAFPLRYRDTSFNFNGLGVISRSGWYVPRGSVFSGPIWILRSQKK</sequence>
<evidence type="ECO:0008006" key="3">
    <source>
        <dbReference type="Google" id="ProtNLM"/>
    </source>
</evidence>
<reference evidence="2" key="1">
    <citation type="journal article" date="2019" name="Int. J. Syst. Evol. Microbiol.">
        <title>The Global Catalogue of Microorganisms (GCM) 10K type strain sequencing project: providing services to taxonomists for standard genome sequencing and annotation.</title>
        <authorList>
            <consortium name="The Broad Institute Genomics Platform"/>
            <consortium name="The Broad Institute Genome Sequencing Center for Infectious Disease"/>
            <person name="Wu L."/>
            <person name="Ma J."/>
        </authorList>
    </citation>
    <scope>NUCLEOTIDE SEQUENCE [LARGE SCALE GENOMIC DNA]</scope>
    <source>
        <strain evidence="2">CGMCC 1.12478</strain>
    </source>
</reference>
<accession>A0ABQ1L1F3</accession>
<proteinExistence type="predicted"/>
<evidence type="ECO:0000313" key="2">
    <source>
        <dbReference type="Proteomes" id="UP000645462"/>
    </source>
</evidence>
<comment type="caution">
    <text evidence="1">The sequence shown here is derived from an EMBL/GenBank/DDBJ whole genome shotgun (WGS) entry which is preliminary data.</text>
</comment>